<accession>A0A653A4U8</accession>
<dbReference type="EMBL" id="UPXZ01000003">
    <property type="protein sequence ID" value="VBB43073.1"/>
    <property type="molecule type" value="Genomic_DNA"/>
</dbReference>
<dbReference type="GO" id="GO:0016740">
    <property type="term" value="F:transferase activity"/>
    <property type="evidence" value="ECO:0007669"/>
    <property type="project" value="UniProtKB-KW"/>
</dbReference>
<gene>
    <name evidence="2" type="ORF">TRIP_D110008</name>
</gene>
<dbReference type="InterPro" id="IPR001173">
    <property type="entry name" value="Glyco_trans_2-like"/>
</dbReference>
<dbReference type="Pfam" id="PF00535">
    <property type="entry name" value="Glycos_transf_2"/>
    <property type="match status" value="1"/>
</dbReference>
<dbReference type="Gene3D" id="3.90.550.10">
    <property type="entry name" value="Spore Coat Polysaccharide Biosynthesis Protein SpsA, Chain A"/>
    <property type="match status" value="1"/>
</dbReference>
<proteinExistence type="predicted"/>
<dbReference type="SUPFAM" id="SSF53448">
    <property type="entry name" value="Nucleotide-diphospho-sugar transferases"/>
    <property type="match status" value="1"/>
</dbReference>
<protein>
    <submittedName>
        <fullName evidence="2">Glycosyl transferase family 2</fullName>
    </submittedName>
</protein>
<evidence type="ECO:0000313" key="2">
    <source>
        <dbReference type="EMBL" id="VBB43073.1"/>
    </source>
</evidence>
<dbReference type="AlphaFoldDB" id="A0A653A4U8"/>
<feature type="domain" description="Glycosyltransferase 2-like" evidence="1">
    <location>
        <begin position="3"/>
        <end position="168"/>
    </location>
</feature>
<reference evidence="2" key="1">
    <citation type="submission" date="2018-07" db="EMBL/GenBank/DDBJ databases">
        <authorList>
            <consortium name="Genoscope - CEA"/>
            <person name="William W."/>
        </authorList>
    </citation>
    <scope>NUCLEOTIDE SEQUENCE</scope>
    <source>
        <strain evidence="2">IK1</strain>
    </source>
</reference>
<dbReference type="InterPro" id="IPR029044">
    <property type="entry name" value="Nucleotide-diphossugar_trans"/>
</dbReference>
<evidence type="ECO:0000259" key="1">
    <source>
        <dbReference type="Pfam" id="PF00535"/>
    </source>
</evidence>
<sequence length="298" mass="34783">MLSILIPTYNYNITQLVNELHSQAIESHSDFEIIVMEDGSTLFFDENKIVNELEFCKYIILPKNIGRSAIRNKLADTAKYKYLLFIDCDAEVKDKHFIQRYLDFCKEDAVVIGGTAYDENENNPDFSLRLKYGREREAKNAEYRNKSSELSHFSTFNFLISKNIFNQIRFDETVKGYGHEDTLFGHGIAELGCNIHHIDNSLIHRGLDDNITFIAKTENGTKNLYLMYKSGKYPFLANQSKLLHTFIKIKRNHIHRILAFIFPAIKKHLIKKLCSKNPNLRLFDMYKLLYLCKISTEE</sequence>
<organism evidence="2">
    <name type="scientific">uncultured Paludibacter sp</name>
    <dbReference type="NCBI Taxonomy" id="497635"/>
    <lineage>
        <taxon>Bacteria</taxon>
        <taxon>Pseudomonadati</taxon>
        <taxon>Bacteroidota</taxon>
        <taxon>Bacteroidia</taxon>
        <taxon>Bacteroidales</taxon>
        <taxon>Paludibacteraceae</taxon>
        <taxon>Paludibacter</taxon>
        <taxon>environmental samples</taxon>
    </lineage>
</organism>
<keyword evidence="2" id="KW-0808">Transferase</keyword>
<name>A0A653A4U8_9BACT</name>